<comment type="caution">
    <text evidence="1">The sequence shown here is derived from an EMBL/GenBank/DDBJ whole genome shotgun (WGS) entry which is preliminary data.</text>
</comment>
<keyword evidence="2" id="KW-1185">Reference proteome</keyword>
<organism evidence="1 2">
    <name type="scientific">Kocuria turfanensis</name>
    <dbReference type="NCBI Taxonomy" id="388357"/>
    <lineage>
        <taxon>Bacteria</taxon>
        <taxon>Bacillati</taxon>
        <taxon>Actinomycetota</taxon>
        <taxon>Actinomycetes</taxon>
        <taxon>Micrococcales</taxon>
        <taxon>Micrococcaceae</taxon>
        <taxon>Kocuria</taxon>
    </lineage>
</organism>
<gene>
    <name evidence="1" type="ORF">KTU01_34470</name>
</gene>
<reference evidence="1 2" key="1">
    <citation type="submission" date="2019-07" db="EMBL/GenBank/DDBJ databases">
        <title>Whole genome shotgun sequence of Kocuria turfanensis NBRC 107627.</title>
        <authorList>
            <person name="Hosoyama A."/>
            <person name="Uohara A."/>
            <person name="Ohji S."/>
            <person name="Ichikawa N."/>
        </authorList>
    </citation>
    <scope>NUCLEOTIDE SEQUENCE [LARGE SCALE GENOMIC DNA]</scope>
    <source>
        <strain evidence="1 2">NBRC 107627</strain>
    </source>
</reference>
<protein>
    <submittedName>
        <fullName evidence="1">Uncharacterized protein</fullName>
    </submittedName>
</protein>
<sequence>MPKPFSGLNHLTTPVAIPVPDFLKGRASPAGGNITRGIANAQQFLRKQRLGLEPTGTIPAPG</sequence>
<accession>A0A512IHZ9</accession>
<proteinExistence type="predicted"/>
<name>A0A512IHZ9_9MICC</name>
<dbReference type="EMBL" id="BJZS01000118">
    <property type="protein sequence ID" value="GEO97324.1"/>
    <property type="molecule type" value="Genomic_DNA"/>
</dbReference>
<dbReference type="Proteomes" id="UP000321103">
    <property type="component" value="Unassembled WGS sequence"/>
</dbReference>
<dbReference type="AlphaFoldDB" id="A0A512IHZ9"/>
<evidence type="ECO:0000313" key="1">
    <source>
        <dbReference type="EMBL" id="GEO97324.1"/>
    </source>
</evidence>
<evidence type="ECO:0000313" key="2">
    <source>
        <dbReference type="Proteomes" id="UP000321103"/>
    </source>
</evidence>